<dbReference type="EMBL" id="OBDZ01000013">
    <property type="protein sequence ID" value="SNY29713.1"/>
    <property type="molecule type" value="Genomic_DNA"/>
</dbReference>
<proteinExistence type="predicted"/>
<dbReference type="Proteomes" id="UP000219573">
    <property type="component" value="Unassembled WGS sequence"/>
</dbReference>
<gene>
    <name evidence="1" type="ORF">SAMN06265827_1134</name>
</gene>
<name>A0A285H2A2_9FIRM</name>
<sequence length="45" mass="5229">MIELDNVKIITIDRYCDNFYISIQLTVDGSLHEFRHVGTVKVCKT</sequence>
<accession>A0A285H2A2</accession>
<evidence type="ECO:0000313" key="1">
    <source>
        <dbReference type="EMBL" id="SNY29713.1"/>
    </source>
</evidence>
<keyword evidence="2" id="KW-1185">Reference proteome</keyword>
<evidence type="ECO:0000313" key="2">
    <source>
        <dbReference type="Proteomes" id="UP000219573"/>
    </source>
</evidence>
<organism evidence="1 2">
    <name type="scientific">Orenia metallireducens</name>
    <dbReference type="NCBI Taxonomy" id="1413210"/>
    <lineage>
        <taxon>Bacteria</taxon>
        <taxon>Bacillati</taxon>
        <taxon>Bacillota</taxon>
        <taxon>Clostridia</taxon>
        <taxon>Halanaerobiales</taxon>
        <taxon>Halobacteroidaceae</taxon>
        <taxon>Orenia</taxon>
    </lineage>
</organism>
<reference evidence="2" key="1">
    <citation type="submission" date="2017-09" db="EMBL/GenBank/DDBJ databases">
        <authorList>
            <person name="Varghese N."/>
            <person name="Submissions S."/>
        </authorList>
    </citation>
    <scope>NUCLEOTIDE SEQUENCE [LARGE SCALE GENOMIC DNA]</scope>
    <source>
        <strain evidence="2">MSL47</strain>
    </source>
</reference>
<dbReference type="AlphaFoldDB" id="A0A285H2A2"/>
<protein>
    <submittedName>
        <fullName evidence="1">Uncharacterized protein</fullName>
    </submittedName>
</protein>